<gene>
    <name evidence="1" type="ORF">ACD_80C00221G0003</name>
</gene>
<organism evidence="1">
    <name type="scientific">uncultured bacterium</name>
    <name type="common">gcode 4</name>
    <dbReference type="NCBI Taxonomy" id="1234023"/>
    <lineage>
        <taxon>Bacteria</taxon>
        <taxon>environmental samples</taxon>
    </lineage>
</organism>
<evidence type="ECO:0000313" key="1">
    <source>
        <dbReference type="EMBL" id="EKD24518.1"/>
    </source>
</evidence>
<name>K1XVM3_9BACT</name>
<comment type="caution">
    <text evidence="1">The sequence shown here is derived from an EMBL/GenBank/DDBJ whole genome shotgun (WGS) entry which is preliminary data.</text>
</comment>
<dbReference type="EMBL" id="AMFJ01036228">
    <property type="protein sequence ID" value="EKD24518.1"/>
    <property type="molecule type" value="Genomic_DNA"/>
</dbReference>
<reference evidence="1" key="1">
    <citation type="journal article" date="2012" name="Science">
        <title>Fermentation, hydrogen, and sulfur metabolism in multiple uncultivated bacterial phyla.</title>
        <authorList>
            <person name="Wrighton K.C."/>
            <person name="Thomas B.C."/>
            <person name="Sharon I."/>
            <person name="Miller C.S."/>
            <person name="Castelle C.J."/>
            <person name="VerBerkmoes N.C."/>
            <person name="Wilkins M.J."/>
            <person name="Hettich R.L."/>
            <person name="Lipton M.S."/>
            <person name="Williams K.H."/>
            <person name="Long P.E."/>
            <person name="Banfield J.F."/>
        </authorList>
    </citation>
    <scope>NUCLEOTIDE SEQUENCE [LARGE SCALE GENOMIC DNA]</scope>
</reference>
<proteinExistence type="predicted"/>
<dbReference type="AlphaFoldDB" id="K1XVM3"/>
<sequence length="87" mass="10561">MYQKEYINVQDWDRINLEKKALKHLDEEILYLWKYLIQDLRPNYLQSLRSLKDLVTWAWILDLKPIMADDEVEFYSTSDANKIPPTN</sequence>
<protein>
    <submittedName>
        <fullName evidence="1">Uncharacterized protein</fullName>
    </submittedName>
</protein>
<accession>K1XVM3</accession>